<keyword evidence="2 8" id="KW-0813">Transport</keyword>
<evidence type="ECO:0000256" key="8">
    <source>
        <dbReference type="RuleBase" id="RU363032"/>
    </source>
</evidence>
<evidence type="ECO:0000313" key="10">
    <source>
        <dbReference type="EMBL" id="CUP12385.1"/>
    </source>
</evidence>
<evidence type="ECO:0000256" key="6">
    <source>
        <dbReference type="ARBA" id="ARBA00022989"/>
    </source>
</evidence>
<evidence type="ECO:0000256" key="5">
    <source>
        <dbReference type="ARBA" id="ARBA00022970"/>
    </source>
</evidence>
<dbReference type="Gene3D" id="1.10.3720.10">
    <property type="entry name" value="MetI-like"/>
    <property type="match status" value="1"/>
</dbReference>
<protein>
    <submittedName>
        <fullName evidence="10">Inner membrane amino-acid ABC transporter permease protein yecS</fullName>
    </submittedName>
</protein>
<comment type="similarity">
    <text evidence="8">Belongs to the binding-protein-dependent transport system permease family.</text>
</comment>
<dbReference type="InterPro" id="IPR035906">
    <property type="entry name" value="MetI-like_sf"/>
</dbReference>
<dbReference type="SUPFAM" id="SSF161098">
    <property type="entry name" value="MetI-like"/>
    <property type="match status" value="1"/>
</dbReference>
<dbReference type="PANTHER" id="PTHR30614:SF0">
    <property type="entry name" value="L-CYSTINE TRANSPORT SYSTEM PERMEASE PROTEIN TCYL"/>
    <property type="match status" value="1"/>
</dbReference>
<evidence type="ECO:0000256" key="4">
    <source>
        <dbReference type="ARBA" id="ARBA00022692"/>
    </source>
</evidence>
<proteinExistence type="inferred from homology"/>
<dbReference type="CDD" id="cd06261">
    <property type="entry name" value="TM_PBP2"/>
    <property type="match status" value="1"/>
</dbReference>
<name>A0A174KS55_9FIRM</name>
<evidence type="ECO:0000256" key="1">
    <source>
        <dbReference type="ARBA" id="ARBA00004651"/>
    </source>
</evidence>
<keyword evidence="7 8" id="KW-0472">Membrane</keyword>
<sequence>MYKLNFNFLNVYGDMLLDGMKMTVIIVAWCLVIGLVLGTVMALFKQSKSRILRIFATVYVDILRNTPFLVQLFFFFYGLPALGIQTDAMVTAIIALGINTSAQNCEIIRAGLLAVKKEYFECSEALGYTKMQTLWYFVLPISFRLAFKSLVNNFINLVLTSSVCFSITVVETMGAAKIIVGRTSRPFEIYLMILLCYCVFTYIISFIAKFIDKKIRIVL</sequence>
<keyword evidence="5" id="KW-0029">Amino-acid transport</keyword>
<dbReference type="Pfam" id="PF00528">
    <property type="entry name" value="BPD_transp_1"/>
    <property type="match status" value="1"/>
</dbReference>
<dbReference type="Proteomes" id="UP000095544">
    <property type="component" value="Unassembled WGS sequence"/>
</dbReference>
<dbReference type="AlphaFoldDB" id="A0A174KS55"/>
<reference evidence="10 11" key="1">
    <citation type="submission" date="2015-09" db="EMBL/GenBank/DDBJ databases">
        <authorList>
            <consortium name="Pathogen Informatics"/>
        </authorList>
    </citation>
    <scope>NUCLEOTIDE SEQUENCE [LARGE SCALE GENOMIC DNA]</scope>
    <source>
        <strain evidence="10 11">2789STDY5834876</strain>
    </source>
</reference>
<evidence type="ECO:0000256" key="7">
    <source>
        <dbReference type="ARBA" id="ARBA00023136"/>
    </source>
</evidence>
<feature type="transmembrane region" description="Helical" evidence="8">
    <location>
        <begin position="150"/>
        <end position="169"/>
    </location>
</feature>
<feature type="domain" description="ABC transmembrane type-1" evidence="9">
    <location>
        <begin position="20"/>
        <end position="208"/>
    </location>
</feature>
<keyword evidence="6 8" id="KW-1133">Transmembrane helix</keyword>
<accession>A0A174KS55</accession>
<organism evidence="10 11">
    <name type="scientific">Faecalicatena contorta</name>
    <dbReference type="NCBI Taxonomy" id="39482"/>
    <lineage>
        <taxon>Bacteria</taxon>
        <taxon>Bacillati</taxon>
        <taxon>Bacillota</taxon>
        <taxon>Clostridia</taxon>
        <taxon>Lachnospirales</taxon>
        <taxon>Lachnospiraceae</taxon>
        <taxon>Faecalicatena</taxon>
    </lineage>
</organism>
<evidence type="ECO:0000256" key="3">
    <source>
        <dbReference type="ARBA" id="ARBA00022475"/>
    </source>
</evidence>
<feature type="transmembrane region" description="Helical" evidence="8">
    <location>
        <begin position="20"/>
        <end position="44"/>
    </location>
</feature>
<dbReference type="EMBL" id="CYZU01000058">
    <property type="protein sequence ID" value="CUP12385.1"/>
    <property type="molecule type" value="Genomic_DNA"/>
</dbReference>
<dbReference type="InterPro" id="IPR043429">
    <property type="entry name" value="ArtM/GltK/GlnP/TcyL/YhdX-like"/>
</dbReference>
<dbReference type="GO" id="GO:0043190">
    <property type="term" value="C:ATP-binding cassette (ABC) transporter complex"/>
    <property type="evidence" value="ECO:0007669"/>
    <property type="project" value="InterPro"/>
</dbReference>
<dbReference type="OrthoDB" id="9787841at2"/>
<dbReference type="GO" id="GO:0022857">
    <property type="term" value="F:transmembrane transporter activity"/>
    <property type="evidence" value="ECO:0007669"/>
    <property type="project" value="InterPro"/>
</dbReference>
<dbReference type="PROSITE" id="PS50928">
    <property type="entry name" value="ABC_TM1"/>
    <property type="match status" value="1"/>
</dbReference>
<evidence type="ECO:0000259" key="9">
    <source>
        <dbReference type="PROSITE" id="PS50928"/>
    </source>
</evidence>
<gene>
    <name evidence="10" type="primary">yecS_1</name>
    <name evidence="10" type="ORF">ERS852491_04331</name>
</gene>
<evidence type="ECO:0000256" key="2">
    <source>
        <dbReference type="ARBA" id="ARBA00022448"/>
    </source>
</evidence>
<keyword evidence="3" id="KW-1003">Cell membrane</keyword>
<comment type="subcellular location">
    <subcellularLocation>
        <location evidence="1 8">Cell membrane</location>
        <topology evidence="1 8">Multi-pass membrane protein</topology>
    </subcellularLocation>
</comment>
<dbReference type="InterPro" id="IPR010065">
    <property type="entry name" value="AA_ABC_transptr_permease_3TM"/>
</dbReference>
<dbReference type="InterPro" id="IPR000515">
    <property type="entry name" value="MetI-like"/>
</dbReference>
<feature type="transmembrane region" description="Helical" evidence="8">
    <location>
        <begin position="189"/>
        <end position="211"/>
    </location>
</feature>
<evidence type="ECO:0000313" key="11">
    <source>
        <dbReference type="Proteomes" id="UP000095544"/>
    </source>
</evidence>
<dbReference type="STRING" id="39482.ERS852491_04331"/>
<dbReference type="GO" id="GO:0006865">
    <property type="term" value="P:amino acid transport"/>
    <property type="evidence" value="ECO:0007669"/>
    <property type="project" value="UniProtKB-KW"/>
</dbReference>
<dbReference type="PANTHER" id="PTHR30614">
    <property type="entry name" value="MEMBRANE COMPONENT OF AMINO ACID ABC TRANSPORTER"/>
    <property type="match status" value="1"/>
</dbReference>
<keyword evidence="4 8" id="KW-0812">Transmembrane</keyword>
<dbReference type="NCBIfam" id="TIGR01726">
    <property type="entry name" value="HEQRo_perm_3TM"/>
    <property type="match status" value="1"/>
</dbReference>
<dbReference type="RefSeq" id="WP_050640162.1">
    <property type="nucleotide sequence ID" value="NZ_CABKUE010000008.1"/>
</dbReference>